<dbReference type="RefSeq" id="XP_046008254.1">
    <property type="nucleotide sequence ID" value="XM_046148698.1"/>
</dbReference>
<dbReference type="AlphaFoldDB" id="A0A9P8XXM1"/>
<proteinExistence type="predicted"/>
<gene>
    <name evidence="1" type="ORF">B0I36DRAFT_163846</name>
</gene>
<evidence type="ECO:0000313" key="2">
    <source>
        <dbReference type="Proteomes" id="UP000756346"/>
    </source>
</evidence>
<dbReference type="Proteomes" id="UP000756346">
    <property type="component" value="Unassembled WGS sequence"/>
</dbReference>
<protein>
    <submittedName>
        <fullName evidence="1">Uncharacterized protein</fullName>
    </submittedName>
</protein>
<organism evidence="1 2">
    <name type="scientific">Microdochium trichocladiopsis</name>
    <dbReference type="NCBI Taxonomy" id="1682393"/>
    <lineage>
        <taxon>Eukaryota</taxon>
        <taxon>Fungi</taxon>
        <taxon>Dikarya</taxon>
        <taxon>Ascomycota</taxon>
        <taxon>Pezizomycotina</taxon>
        <taxon>Sordariomycetes</taxon>
        <taxon>Xylariomycetidae</taxon>
        <taxon>Xylariales</taxon>
        <taxon>Microdochiaceae</taxon>
        <taxon>Microdochium</taxon>
    </lineage>
</organism>
<evidence type="ECO:0000313" key="1">
    <source>
        <dbReference type="EMBL" id="KAH7024706.1"/>
    </source>
</evidence>
<reference evidence="1" key="1">
    <citation type="journal article" date="2021" name="Nat. Commun.">
        <title>Genetic determinants of endophytism in the Arabidopsis root mycobiome.</title>
        <authorList>
            <person name="Mesny F."/>
            <person name="Miyauchi S."/>
            <person name="Thiergart T."/>
            <person name="Pickel B."/>
            <person name="Atanasova L."/>
            <person name="Karlsson M."/>
            <person name="Huettel B."/>
            <person name="Barry K.W."/>
            <person name="Haridas S."/>
            <person name="Chen C."/>
            <person name="Bauer D."/>
            <person name="Andreopoulos W."/>
            <person name="Pangilinan J."/>
            <person name="LaButti K."/>
            <person name="Riley R."/>
            <person name="Lipzen A."/>
            <person name="Clum A."/>
            <person name="Drula E."/>
            <person name="Henrissat B."/>
            <person name="Kohler A."/>
            <person name="Grigoriev I.V."/>
            <person name="Martin F.M."/>
            <person name="Hacquard S."/>
        </authorList>
    </citation>
    <scope>NUCLEOTIDE SEQUENCE</scope>
    <source>
        <strain evidence="1">MPI-CAGE-CH-0230</strain>
    </source>
</reference>
<comment type="caution">
    <text evidence="1">The sequence shown here is derived from an EMBL/GenBank/DDBJ whole genome shotgun (WGS) entry which is preliminary data.</text>
</comment>
<keyword evidence="2" id="KW-1185">Reference proteome</keyword>
<name>A0A9P8XXM1_9PEZI</name>
<sequence>MRNSIDNLHGQHISIYPRRILNHPPYPEIFHQTAHASTLSRRHPGSYSHTVFKLEKEQKWQQHQQAKLRQHVRQYLWRRIRRPGRRRHPCRRWRLLHVSMPPRVTSITGSAQTWSKSGALHELRVPYTRTTGCRARRGRIKPLALRKRWRSHVQRNRRCHSDRVYVRDHDGRFEI</sequence>
<dbReference type="EMBL" id="JAGTJQ010000009">
    <property type="protein sequence ID" value="KAH7024706.1"/>
    <property type="molecule type" value="Genomic_DNA"/>
</dbReference>
<accession>A0A9P8XXM1</accession>
<dbReference type="GeneID" id="70178244"/>